<accession>A0A0F9H6B8</accession>
<name>A0A0F9H6B8_9ZZZZ</name>
<keyword evidence="2" id="KW-0949">S-adenosyl-L-methionine</keyword>
<feature type="non-terminal residue" evidence="9">
    <location>
        <position position="231"/>
    </location>
</feature>
<evidence type="ECO:0000313" key="9">
    <source>
        <dbReference type="EMBL" id="KKL70777.1"/>
    </source>
</evidence>
<proteinExistence type="inferred from homology"/>
<dbReference type="AlphaFoldDB" id="A0A0F9H6B8"/>
<evidence type="ECO:0000256" key="7">
    <source>
        <dbReference type="ARBA" id="ARBA00023239"/>
    </source>
</evidence>
<keyword evidence="3" id="KW-0479">Metal-binding</keyword>
<evidence type="ECO:0000256" key="2">
    <source>
        <dbReference type="ARBA" id="ARBA00022691"/>
    </source>
</evidence>
<evidence type="ECO:0000256" key="3">
    <source>
        <dbReference type="ARBA" id="ARBA00022723"/>
    </source>
</evidence>
<protein>
    <recommendedName>
        <fullName evidence="8">Radical SAM core domain-containing protein</fullName>
    </recommendedName>
</protein>
<dbReference type="HAMAP" id="MF_00917">
    <property type="entry name" value="QueE"/>
    <property type="match status" value="1"/>
</dbReference>
<reference evidence="9" key="1">
    <citation type="journal article" date="2015" name="Nature">
        <title>Complex archaea that bridge the gap between prokaryotes and eukaryotes.</title>
        <authorList>
            <person name="Spang A."/>
            <person name="Saw J.H."/>
            <person name="Jorgensen S.L."/>
            <person name="Zaremba-Niedzwiedzka K."/>
            <person name="Martijn J."/>
            <person name="Lind A.E."/>
            <person name="van Eijk R."/>
            <person name="Schleper C."/>
            <person name="Guy L."/>
            <person name="Ettema T.J."/>
        </authorList>
    </citation>
    <scope>NUCLEOTIDE SEQUENCE</scope>
</reference>
<dbReference type="PANTHER" id="PTHR42836">
    <property type="entry name" value="7-CARBOXY-7-DEAZAGUANINE SYNTHASE"/>
    <property type="match status" value="1"/>
</dbReference>
<evidence type="ECO:0000259" key="8">
    <source>
        <dbReference type="PROSITE" id="PS51918"/>
    </source>
</evidence>
<dbReference type="InterPro" id="IPR058240">
    <property type="entry name" value="rSAM_sf"/>
</dbReference>
<dbReference type="InterPro" id="IPR007197">
    <property type="entry name" value="rSAM"/>
</dbReference>
<evidence type="ECO:0000256" key="6">
    <source>
        <dbReference type="ARBA" id="ARBA00023014"/>
    </source>
</evidence>
<dbReference type="GO" id="GO:0046872">
    <property type="term" value="F:metal ion binding"/>
    <property type="evidence" value="ECO:0007669"/>
    <property type="project" value="UniProtKB-KW"/>
</dbReference>
<dbReference type="SFLD" id="SFLDS00029">
    <property type="entry name" value="Radical_SAM"/>
    <property type="match status" value="1"/>
</dbReference>
<dbReference type="Gene3D" id="3.20.20.70">
    <property type="entry name" value="Aldolase class I"/>
    <property type="match status" value="1"/>
</dbReference>
<dbReference type="EMBL" id="LAZR01025796">
    <property type="protein sequence ID" value="KKL70777.1"/>
    <property type="molecule type" value="Genomic_DNA"/>
</dbReference>
<dbReference type="InterPro" id="IPR024924">
    <property type="entry name" value="7-CO-7-deazaguanine_synth-like"/>
</dbReference>
<keyword evidence="7" id="KW-0456">Lyase</keyword>
<organism evidence="9">
    <name type="scientific">marine sediment metagenome</name>
    <dbReference type="NCBI Taxonomy" id="412755"/>
    <lineage>
        <taxon>unclassified sequences</taxon>
        <taxon>metagenomes</taxon>
        <taxon>ecological metagenomes</taxon>
    </lineage>
</organism>
<dbReference type="SUPFAM" id="SSF102114">
    <property type="entry name" value="Radical SAM enzymes"/>
    <property type="match status" value="1"/>
</dbReference>
<feature type="domain" description="Radical SAM core" evidence="8">
    <location>
        <begin position="14"/>
        <end position="222"/>
    </location>
</feature>
<keyword evidence="4" id="KW-0460">Magnesium</keyword>
<dbReference type="PROSITE" id="PS51918">
    <property type="entry name" value="RADICAL_SAM"/>
    <property type="match status" value="1"/>
</dbReference>
<dbReference type="GO" id="GO:0016829">
    <property type="term" value="F:lyase activity"/>
    <property type="evidence" value="ECO:0007669"/>
    <property type="project" value="UniProtKB-KW"/>
</dbReference>
<dbReference type="CDD" id="cd01335">
    <property type="entry name" value="Radical_SAM"/>
    <property type="match status" value="1"/>
</dbReference>
<keyword evidence="6" id="KW-0411">Iron-sulfur</keyword>
<dbReference type="GO" id="GO:0051539">
    <property type="term" value="F:4 iron, 4 sulfur cluster binding"/>
    <property type="evidence" value="ECO:0007669"/>
    <property type="project" value="UniProtKB-KW"/>
</dbReference>
<evidence type="ECO:0000256" key="4">
    <source>
        <dbReference type="ARBA" id="ARBA00022842"/>
    </source>
</evidence>
<keyword evidence="1" id="KW-0004">4Fe-4S</keyword>
<dbReference type="Pfam" id="PF04055">
    <property type="entry name" value="Radical_SAM"/>
    <property type="match status" value="1"/>
</dbReference>
<keyword evidence="5" id="KW-0408">Iron</keyword>
<comment type="caution">
    <text evidence="9">The sequence shown here is derived from an EMBL/GenBank/DDBJ whole genome shotgun (WGS) entry which is preliminary data.</text>
</comment>
<evidence type="ECO:0000256" key="5">
    <source>
        <dbReference type="ARBA" id="ARBA00023004"/>
    </source>
</evidence>
<sequence>MECFGPTIQGEGLMTGTVTHFLRTGGCGLRCSWCDSLFAVLPAEIKKYRTMMTTGEILKAILELPKAPYITFTGGDPCIHKELGTIIPALNVHGMHVAIETQGQLFPDWLVLADVVTFSPKGPSSGNVVDIHEDGLYDWLGHHSPKRPFRCCIKIVVFDVDDYKYAISVYNALPAYFYDAFYLTAGTPLNSGSPLKRTTEVLQNQHAIADMMLNQAEEFIFNDKVHLGCQQ</sequence>
<gene>
    <name evidence="9" type="ORF">LCGC14_2101480</name>
</gene>
<dbReference type="PANTHER" id="PTHR42836:SF1">
    <property type="entry name" value="7-CARBOXY-7-DEAZAGUANINE SYNTHASE"/>
    <property type="match status" value="1"/>
</dbReference>
<evidence type="ECO:0000256" key="1">
    <source>
        <dbReference type="ARBA" id="ARBA00022485"/>
    </source>
</evidence>
<dbReference type="InterPro" id="IPR013785">
    <property type="entry name" value="Aldolase_TIM"/>
</dbReference>